<dbReference type="OMA" id="FYQHYVL"/>
<dbReference type="Proteomes" id="UP000038830">
    <property type="component" value="Unassembled WGS sequence"/>
</dbReference>
<dbReference type="GO" id="GO:0034488">
    <property type="term" value="P:basic amino acid transmembrane export from vacuole"/>
    <property type="evidence" value="ECO:0007669"/>
    <property type="project" value="TreeGrafter"/>
</dbReference>
<evidence type="ECO:0000313" key="9">
    <source>
        <dbReference type="EMBL" id="ODV71423.1"/>
    </source>
</evidence>
<reference evidence="8" key="1">
    <citation type="submission" date="2014-12" db="EMBL/GenBank/DDBJ databases">
        <authorList>
            <person name="Jaenicke S."/>
        </authorList>
    </citation>
    <scope>NUCLEOTIDE SEQUENCE [LARGE SCALE GENOMIC DNA]</scope>
    <source>
        <strain evidence="8">CBS1600</strain>
    </source>
</reference>
<proteinExistence type="inferred from homology"/>
<dbReference type="Pfam" id="PF04193">
    <property type="entry name" value="PQ-loop"/>
    <property type="match status" value="2"/>
</dbReference>
<evidence type="ECO:0000313" key="10">
    <source>
        <dbReference type="Proteomes" id="UP000038830"/>
    </source>
</evidence>
<dbReference type="InterPro" id="IPR006603">
    <property type="entry name" value="PQ-loop_rpt"/>
</dbReference>
<sequence>MSCEPGSLVALISGVSGGVSFASWLVALLPQLLETYKTKSVEGLSPVFVLIWFLGDVFSFAGCVLTEQMFFQYLLASYFLMNDMIMLGQYYYYGYHCKKHHHKFHHLHTGHSHSCEDPEYGATSSHTASTAGAIARASIPAVVVASQVGSSEARQLLTTGGYIALQQTNYKFVLGTVFAWISAALYFFSRVPQLWRNYKRKSTDDVSPFLFGCCLIGNATYAISILVSCDFIYGGDDRWPFFLNELPYMIGSAGTIVFDIVYFYQLWLYSYKEPKDFEEQPLLTNS</sequence>
<accession>A0A0H5C843</accession>
<dbReference type="InterPro" id="IPR051415">
    <property type="entry name" value="LAAT-1"/>
</dbReference>
<dbReference type="FunFam" id="1.20.1280.290:FF:000009">
    <property type="entry name" value="PQ loop repeat family protein"/>
    <property type="match status" value="1"/>
</dbReference>
<evidence type="ECO:0000256" key="3">
    <source>
        <dbReference type="ARBA" id="ARBA00022989"/>
    </source>
</evidence>
<keyword evidence="2 7" id="KW-0812">Transmembrane</keyword>
<evidence type="ECO:0000256" key="7">
    <source>
        <dbReference type="SAM" id="Phobius"/>
    </source>
</evidence>
<dbReference type="PANTHER" id="PTHR16201">
    <property type="entry name" value="SEVEN TRANSMEMBRANE PROTEIN 1-RELATED"/>
    <property type="match status" value="1"/>
</dbReference>
<reference evidence="10" key="2">
    <citation type="journal article" date="2015" name="J. Biotechnol.">
        <title>The structure of the Cyberlindnera jadinii genome and its relation to Candida utilis analyzed by the occurrence of single nucleotide polymorphisms.</title>
        <authorList>
            <person name="Rupp O."/>
            <person name="Brinkrolf K."/>
            <person name="Buerth C."/>
            <person name="Kunigo M."/>
            <person name="Schneider J."/>
            <person name="Jaenicke S."/>
            <person name="Goesmann A."/>
            <person name="Puehler A."/>
            <person name="Jaeger K.-E."/>
            <person name="Ernst J.F."/>
        </authorList>
    </citation>
    <scope>NUCLEOTIDE SEQUENCE [LARGE SCALE GENOMIC DNA]</scope>
    <source>
        <strain evidence="10">ATCC 18201 / CBS 1600 / BCRC 20928 / JCM 3617 / NBRC 0987 / NRRL Y-1542</strain>
    </source>
</reference>
<dbReference type="OrthoDB" id="8048523at2759"/>
<dbReference type="EMBL" id="KV453941">
    <property type="protein sequence ID" value="ODV71423.1"/>
    <property type="molecule type" value="Genomic_DNA"/>
</dbReference>
<dbReference type="SMART" id="SM00679">
    <property type="entry name" value="CTNS"/>
    <property type="match status" value="2"/>
</dbReference>
<feature type="transmembrane region" description="Helical" evidence="7">
    <location>
        <begin position="209"/>
        <end position="234"/>
    </location>
</feature>
<keyword evidence="3 7" id="KW-1133">Transmembrane helix</keyword>
<dbReference type="Gene3D" id="1.20.1280.290">
    <property type="match status" value="2"/>
</dbReference>
<reference evidence="9 11" key="3">
    <citation type="journal article" date="2016" name="Proc. Natl. Acad. Sci. U.S.A.">
        <title>Comparative genomics of biotechnologically important yeasts.</title>
        <authorList>
            <person name="Riley R."/>
            <person name="Haridas S."/>
            <person name="Wolfe K.H."/>
            <person name="Lopes M.R."/>
            <person name="Hittinger C.T."/>
            <person name="Goeker M."/>
            <person name="Salamov A.A."/>
            <person name="Wisecaver J.H."/>
            <person name="Long T.M."/>
            <person name="Calvey C.H."/>
            <person name="Aerts A.L."/>
            <person name="Barry K.W."/>
            <person name="Choi C."/>
            <person name="Clum A."/>
            <person name="Coughlan A.Y."/>
            <person name="Deshpande S."/>
            <person name="Douglass A.P."/>
            <person name="Hanson S.J."/>
            <person name="Klenk H.-P."/>
            <person name="LaButti K.M."/>
            <person name="Lapidus A."/>
            <person name="Lindquist E.A."/>
            <person name="Lipzen A.M."/>
            <person name="Meier-Kolthoff J.P."/>
            <person name="Ohm R.A."/>
            <person name="Otillar R.P."/>
            <person name="Pangilinan J.L."/>
            <person name="Peng Y."/>
            <person name="Rokas A."/>
            <person name="Rosa C.A."/>
            <person name="Scheuner C."/>
            <person name="Sibirny A.A."/>
            <person name="Slot J.C."/>
            <person name="Stielow J.B."/>
            <person name="Sun H."/>
            <person name="Kurtzman C.P."/>
            <person name="Blackwell M."/>
            <person name="Grigoriev I.V."/>
            <person name="Jeffries T.W."/>
        </authorList>
    </citation>
    <scope>NUCLEOTIDE SEQUENCE [LARGE SCALE GENOMIC DNA]</scope>
    <source>
        <strain evidence="11">ATCC 18201 / CBS 1600 / BCRC 20928 / JCM 3617 / NBRC 0987 / NRRL Y-1542</strain>
        <strain evidence="9">NRRL Y-1542</strain>
    </source>
</reference>
<evidence type="ECO:0000256" key="5">
    <source>
        <dbReference type="ARBA" id="ARBA00038039"/>
    </source>
</evidence>
<feature type="transmembrane region" description="Helical" evidence="7">
    <location>
        <begin position="246"/>
        <end position="267"/>
    </location>
</feature>
<protein>
    <submittedName>
        <fullName evidence="9">PQ-loop-domain-containing protein</fullName>
    </submittedName>
</protein>
<dbReference type="EMBL" id="CDQK01000006">
    <property type="protein sequence ID" value="CEP24358.1"/>
    <property type="molecule type" value="Genomic_DNA"/>
</dbReference>
<comment type="similarity">
    <text evidence="5">Belongs to the laat-1 family.</text>
</comment>
<evidence type="ECO:0000256" key="6">
    <source>
        <dbReference type="ARBA" id="ARBA00050768"/>
    </source>
</evidence>
<feature type="transmembrane region" description="Helical" evidence="7">
    <location>
        <begin position="73"/>
        <end position="93"/>
    </location>
</feature>
<feature type="transmembrane region" description="Helical" evidence="7">
    <location>
        <begin position="47"/>
        <end position="66"/>
    </location>
</feature>
<accession>A0A1E4RVX6</accession>
<keyword evidence="4 7" id="KW-0472">Membrane</keyword>
<keyword evidence="11" id="KW-1185">Reference proteome</keyword>
<evidence type="ECO:0000313" key="8">
    <source>
        <dbReference type="EMBL" id="CEP24358.1"/>
    </source>
</evidence>
<organism evidence="8 10">
    <name type="scientific">Cyberlindnera jadinii (strain ATCC 18201 / CBS 1600 / BCRC 20928 / JCM 3617 / NBRC 0987 / NRRL Y-1542)</name>
    <name type="common">Torula yeast</name>
    <name type="synonym">Candida utilis</name>
    <dbReference type="NCBI Taxonomy" id="983966"/>
    <lineage>
        <taxon>Eukaryota</taxon>
        <taxon>Fungi</taxon>
        <taxon>Dikarya</taxon>
        <taxon>Ascomycota</taxon>
        <taxon>Saccharomycotina</taxon>
        <taxon>Saccharomycetes</taxon>
        <taxon>Phaffomycetales</taxon>
        <taxon>Phaffomycetaceae</taxon>
        <taxon>Cyberlindnera</taxon>
    </lineage>
</organism>
<dbReference type="AlphaFoldDB" id="A0A0H5C843"/>
<dbReference type="PANTHER" id="PTHR16201:SF34">
    <property type="entry name" value="LYSOSOMAL AMINO ACID TRANSPORTER 1"/>
    <property type="match status" value="1"/>
</dbReference>
<comment type="catalytic activity">
    <reaction evidence="6">
        <text>L-histidine(out) + L-arginine(in) = L-histidine(in) + L-arginine(out)</text>
        <dbReference type="Rhea" id="RHEA:71063"/>
        <dbReference type="ChEBI" id="CHEBI:32682"/>
        <dbReference type="ChEBI" id="CHEBI:57595"/>
    </reaction>
</comment>
<dbReference type="Proteomes" id="UP000094389">
    <property type="component" value="Unassembled WGS sequence"/>
</dbReference>
<evidence type="ECO:0000313" key="11">
    <source>
        <dbReference type="Proteomes" id="UP000094389"/>
    </source>
</evidence>
<evidence type="ECO:0000256" key="1">
    <source>
        <dbReference type="ARBA" id="ARBA00004141"/>
    </source>
</evidence>
<feature type="transmembrane region" description="Helical" evidence="7">
    <location>
        <begin position="170"/>
        <end position="188"/>
    </location>
</feature>
<dbReference type="GO" id="GO:0000329">
    <property type="term" value="C:fungal-type vacuole membrane"/>
    <property type="evidence" value="ECO:0007669"/>
    <property type="project" value="TreeGrafter"/>
</dbReference>
<gene>
    <name evidence="8" type="ORF">BN1211_5161</name>
    <name evidence="9" type="ORF">CYBJADRAFT_131543</name>
</gene>
<dbReference type="GO" id="GO:0015174">
    <property type="term" value="F:basic amino acid transmembrane transporter activity"/>
    <property type="evidence" value="ECO:0007669"/>
    <property type="project" value="TreeGrafter"/>
</dbReference>
<evidence type="ECO:0000256" key="4">
    <source>
        <dbReference type="ARBA" id="ARBA00023136"/>
    </source>
</evidence>
<feature type="transmembrane region" description="Helical" evidence="7">
    <location>
        <begin position="7"/>
        <end position="27"/>
    </location>
</feature>
<comment type="subcellular location">
    <subcellularLocation>
        <location evidence="1">Membrane</location>
        <topology evidence="1">Multi-pass membrane protein</topology>
    </subcellularLocation>
</comment>
<name>A0A0H5C843_CYBJN</name>
<evidence type="ECO:0000256" key="2">
    <source>
        <dbReference type="ARBA" id="ARBA00022692"/>
    </source>
</evidence>